<dbReference type="EMBL" id="DVMM01000154">
    <property type="protein sequence ID" value="HIU30089.1"/>
    <property type="molecule type" value="Genomic_DNA"/>
</dbReference>
<sequence>MDDKVIMDNILSTTKGACDLMMHGAIESSTPDVHCAFTQAFNDTLCMQNEIYKKMSQKGWYPMQQVEQQKINAARQKFSGQ</sequence>
<dbReference type="InterPro" id="IPR012347">
    <property type="entry name" value="Ferritin-like"/>
</dbReference>
<dbReference type="Pfam" id="PF07875">
    <property type="entry name" value="Coat_F"/>
    <property type="match status" value="1"/>
</dbReference>
<dbReference type="AlphaFoldDB" id="A0A9D1I8S4"/>
<evidence type="ECO:0000313" key="1">
    <source>
        <dbReference type="EMBL" id="HIU30089.1"/>
    </source>
</evidence>
<comment type="caution">
    <text evidence="1">The sequence shown here is derived from an EMBL/GenBank/DDBJ whole genome shotgun (WGS) entry which is preliminary data.</text>
</comment>
<gene>
    <name evidence="1" type="ORF">IAD50_07330</name>
</gene>
<keyword evidence="1" id="KW-0946">Virion</keyword>
<keyword evidence="1" id="KW-0167">Capsid protein</keyword>
<dbReference type="Gene3D" id="1.20.1260.10">
    <property type="match status" value="1"/>
</dbReference>
<evidence type="ECO:0000313" key="2">
    <source>
        <dbReference type="Proteomes" id="UP000824089"/>
    </source>
</evidence>
<name>A0A9D1I8S4_9CLOT</name>
<dbReference type="InterPro" id="IPR012851">
    <property type="entry name" value="Spore_coat_CotF-like"/>
</dbReference>
<reference evidence="1" key="2">
    <citation type="journal article" date="2021" name="PeerJ">
        <title>Extensive microbial diversity within the chicken gut microbiome revealed by metagenomics and culture.</title>
        <authorList>
            <person name="Gilroy R."/>
            <person name="Ravi A."/>
            <person name="Getino M."/>
            <person name="Pursley I."/>
            <person name="Horton D.L."/>
            <person name="Alikhan N.F."/>
            <person name="Baker D."/>
            <person name="Gharbi K."/>
            <person name="Hall N."/>
            <person name="Watson M."/>
            <person name="Adriaenssens E.M."/>
            <person name="Foster-Nyarko E."/>
            <person name="Jarju S."/>
            <person name="Secka A."/>
            <person name="Antonio M."/>
            <person name="Oren A."/>
            <person name="Chaudhuri R.R."/>
            <person name="La Ragione R."/>
            <person name="Hildebrand F."/>
            <person name="Pallen M.J."/>
        </authorList>
    </citation>
    <scope>NUCLEOTIDE SEQUENCE</scope>
    <source>
        <strain evidence="1">CHK195-4489</strain>
    </source>
</reference>
<organism evidence="1 2">
    <name type="scientific">Candidatus Egerieisoma faecipullorum</name>
    <dbReference type="NCBI Taxonomy" id="2840963"/>
    <lineage>
        <taxon>Bacteria</taxon>
        <taxon>Bacillati</taxon>
        <taxon>Bacillota</taxon>
        <taxon>Clostridia</taxon>
        <taxon>Eubacteriales</taxon>
        <taxon>Clostridiaceae</taxon>
        <taxon>Clostridiaceae incertae sedis</taxon>
        <taxon>Candidatus Egerieisoma</taxon>
    </lineage>
</organism>
<dbReference type="Proteomes" id="UP000824089">
    <property type="component" value="Unassembled WGS sequence"/>
</dbReference>
<proteinExistence type="predicted"/>
<protein>
    <submittedName>
        <fullName evidence="1">Spore coat protein</fullName>
    </submittedName>
</protein>
<reference evidence="1" key="1">
    <citation type="submission" date="2020-10" db="EMBL/GenBank/DDBJ databases">
        <authorList>
            <person name="Gilroy R."/>
        </authorList>
    </citation>
    <scope>NUCLEOTIDE SEQUENCE</scope>
    <source>
        <strain evidence="1">CHK195-4489</strain>
    </source>
</reference>
<accession>A0A9D1I8S4</accession>